<keyword evidence="1" id="KW-0472">Membrane</keyword>
<comment type="caution">
    <text evidence="3">The sequence shown here is derived from an EMBL/GenBank/DDBJ whole genome shotgun (WGS) entry which is preliminary data.</text>
</comment>
<feature type="transmembrane region" description="Helical" evidence="1">
    <location>
        <begin position="71"/>
        <end position="89"/>
    </location>
</feature>
<dbReference type="Pfam" id="PF01757">
    <property type="entry name" value="Acyl_transf_3"/>
    <property type="match status" value="1"/>
</dbReference>
<feature type="transmembrane region" description="Helical" evidence="1">
    <location>
        <begin position="167"/>
        <end position="189"/>
    </location>
</feature>
<evidence type="ECO:0000256" key="1">
    <source>
        <dbReference type="SAM" id="Phobius"/>
    </source>
</evidence>
<dbReference type="PANTHER" id="PTHR23028">
    <property type="entry name" value="ACETYLTRANSFERASE"/>
    <property type="match status" value="1"/>
</dbReference>
<feature type="transmembrane region" description="Helical" evidence="1">
    <location>
        <begin position="110"/>
        <end position="131"/>
    </location>
</feature>
<protein>
    <submittedName>
        <fullName evidence="3">Acyltransferase family protein</fullName>
    </submittedName>
</protein>
<feature type="transmembrane region" description="Helical" evidence="1">
    <location>
        <begin position="268"/>
        <end position="284"/>
    </location>
</feature>
<sequence>MNQVPVYAPPAEEPTVISATSIPITDHKVEYLPSLTALRGIAALLVAVFHFEMAVARFVPASTTMFFEKSYLMVDLFFIMSGFIMMHVYSSHFKNSIQAESLKSFLVARFARVYPLHLFSLLLLVVIVRWLTDWGNPPILLEQPSDILPNIFLLHSFGLTKIYSWNIPSWSISAEFAAYLLFPLIALFINKKRTISVILLVILVVVAYYSIMYLLPRKNPINPAIPVPHNLNTTFDFGYIRGIAGFTAGVLIYLLYQLQAFRKAFSSDLVSLIIILGIMVSMHFSLNDGITVSLFAILVLSFTANKGKIAGFCNRKFMQFLGNISYSVYLMQIFLQEPFSHGALLPGTVGIGRGKQNIDFSIGLLYCLVYLILLILISYITYRWVEGPSRRFINRMWGK</sequence>
<name>A0ABR6ESP9_9SPHI</name>
<keyword evidence="3" id="KW-0012">Acyltransferase</keyword>
<feature type="transmembrane region" description="Helical" evidence="1">
    <location>
        <begin position="290"/>
        <end position="305"/>
    </location>
</feature>
<dbReference type="InterPro" id="IPR050879">
    <property type="entry name" value="Acyltransferase_3"/>
</dbReference>
<evidence type="ECO:0000259" key="2">
    <source>
        <dbReference type="Pfam" id="PF01757"/>
    </source>
</evidence>
<feature type="transmembrane region" description="Helical" evidence="1">
    <location>
        <begin position="363"/>
        <end position="385"/>
    </location>
</feature>
<keyword evidence="1" id="KW-0812">Transmembrane</keyword>
<feature type="transmembrane region" description="Helical" evidence="1">
    <location>
        <begin position="196"/>
        <end position="215"/>
    </location>
</feature>
<accession>A0ABR6ESP9</accession>
<keyword evidence="3" id="KW-0808">Transferase</keyword>
<feature type="transmembrane region" description="Helical" evidence="1">
    <location>
        <begin position="235"/>
        <end position="256"/>
    </location>
</feature>
<dbReference type="InterPro" id="IPR002656">
    <property type="entry name" value="Acyl_transf_3_dom"/>
</dbReference>
<evidence type="ECO:0000313" key="4">
    <source>
        <dbReference type="Proteomes" id="UP000636110"/>
    </source>
</evidence>
<feature type="transmembrane region" description="Helical" evidence="1">
    <location>
        <begin position="37"/>
        <end position="59"/>
    </location>
</feature>
<feature type="domain" description="Acyltransferase 3" evidence="2">
    <location>
        <begin position="34"/>
        <end position="383"/>
    </location>
</feature>
<reference evidence="3 4" key="1">
    <citation type="submission" date="2019-11" db="EMBL/GenBank/DDBJ databases">
        <title>Description of Pedobacter sp. LMG 31462T.</title>
        <authorList>
            <person name="Carlier A."/>
            <person name="Qi S."/>
            <person name="Vandamme P."/>
        </authorList>
    </citation>
    <scope>NUCLEOTIDE SEQUENCE [LARGE SCALE GENOMIC DNA]</scope>
    <source>
        <strain evidence="3 4">LMG 31462</strain>
    </source>
</reference>
<proteinExistence type="predicted"/>
<dbReference type="PANTHER" id="PTHR23028:SF53">
    <property type="entry name" value="ACYL_TRANSF_3 DOMAIN-CONTAINING PROTEIN"/>
    <property type="match status" value="1"/>
</dbReference>
<dbReference type="Proteomes" id="UP000636110">
    <property type="component" value="Unassembled WGS sequence"/>
</dbReference>
<dbReference type="EMBL" id="WNXC01000001">
    <property type="protein sequence ID" value="MBB2148284.1"/>
    <property type="molecule type" value="Genomic_DNA"/>
</dbReference>
<dbReference type="RefSeq" id="WP_182954059.1">
    <property type="nucleotide sequence ID" value="NZ_WNXC01000001.1"/>
</dbReference>
<keyword evidence="4" id="KW-1185">Reference proteome</keyword>
<evidence type="ECO:0000313" key="3">
    <source>
        <dbReference type="EMBL" id="MBB2148284.1"/>
    </source>
</evidence>
<keyword evidence="1" id="KW-1133">Transmembrane helix</keyword>
<gene>
    <name evidence="3" type="ORF">GM920_05115</name>
</gene>
<dbReference type="GO" id="GO:0016746">
    <property type="term" value="F:acyltransferase activity"/>
    <property type="evidence" value="ECO:0007669"/>
    <property type="project" value="UniProtKB-KW"/>
</dbReference>
<organism evidence="3 4">
    <name type="scientific">Pedobacter gandavensis</name>
    <dbReference type="NCBI Taxonomy" id="2679963"/>
    <lineage>
        <taxon>Bacteria</taxon>
        <taxon>Pseudomonadati</taxon>
        <taxon>Bacteroidota</taxon>
        <taxon>Sphingobacteriia</taxon>
        <taxon>Sphingobacteriales</taxon>
        <taxon>Sphingobacteriaceae</taxon>
        <taxon>Pedobacter</taxon>
    </lineage>
</organism>